<name>A0A183IWS7_9BILA</name>
<proteinExistence type="predicted"/>
<keyword evidence="3" id="KW-1185">Reference proteome</keyword>
<dbReference type="AlphaFoldDB" id="A0A183IWS7"/>
<sequence length="603" mass="68028">MHSTKESWPLSSLAEHSTENGNRTVASVIDDGFPPSQLSNVVSHHQRAKADRIRSSNYHSQQVPNCRNSRHNQNQTRCRNRHSYHHRPQNGTKENLAEPSLRSCNRRSTQETHAIETSSGGSPSSLSSSSSNQGSLNSTNGDSLLTMVMEHKYKEGDDNDPHYSSAGKQKNSEKVSDQRLLADGRTNWSRPMFQSSVAAIGGGGHSLFSQDDTFCFCPKRPFSKGQAKPDATDCKTSAGLTPEFGDSDEISTQLLGVQHQKLLQSEGDEHRYLAPCATDFRKIDWQEAFGFSRSDDDLGFDPFSESCKALEDLIRQEKEMIHRQRMQVNSELQRQQHRQQQDNVLRLSDGGSSGGGYFQSGWSSHNFGCRPQILSVFLFSTCDIAKHFTVVYLEAPDLSLATDRSFVCNRFNPQATPFVPRQEEERFDLNTWQSEWKAAETPNFNNAKFSSRPTASTSLLNCANGFSCSMKSGSLIPCYSSIFLHDGRRTCEWYKRRLRVLRFRTMVVPRQCTRVIRLISTTLKYRLIRYFCSYLFSVSFPCRANAARCSAVADQRCPSAVQWWQAGHRVARPPLVADRSTSAPRSTGRPFTCQIMFYTSVAY</sequence>
<feature type="compositionally biased region" description="Polar residues" evidence="1">
    <location>
        <begin position="55"/>
        <end position="77"/>
    </location>
</feature>
<feature type="region of interest" description="Disordered" evidence="1">
    <location>
        <begin position="25"/>
        <end position="141"/>
    </location>
</feature>
<dbReference type="OrthoDB" id="1923159at2759"/>
<evidence type="ECO:0000313" key="4">
    <source>
        <dbReference type="WBParaSite" id="SBAD_0000837301-mRNA-1"/>
    </source>
</evidence>
<gene>
    <name evidence="2" type="ORF">SBAD_LOCUS8074</name>
</gene>
<evidence type="ECO:0000313" key="2">
    <source>
        <dbReference type="EMBL" id="VDP15238.1"/>
    </source>
</evidence>
<evidence type="ECO:0000256" key="1">
    <source>
        <dbReference type="SAM" id="MobiDB-lite"/>
    </source>
</evidence>
<dbReference type="Proteomes" id="UP000270296">
    <property type="component" value="Unassembled WGS sequence"/>
</dbReference>
<feature type="compositionally biased region" description="Basic residues" evidence="1">
    <location>
        <begin position="78"/>
        <end position="88"/>
    </location>
</feature>
<feature type="compositionally biased region" description="Low complexity" evidence="1">
    <location>
        <begin position="118"/>
        <end position="138"/>
    </location>
</feature>
<dbReference type="WBParaSite" id="SBAD_0000837301-mRNA-1">
    <property type="protein sequence ID" value="SBAD_0000837301-mRNA-1"/>
    <property type="gene ID" value="SBAD_0000837301"/>
</dbReference>
<feature type="region of interest" description="Disordered" evidence="1">
    <location>
        <begin position="154"/>
        <end position="177"/>
    </location>
</feature>
<evidence type="ECO:0000313" key="3">
    <source>
        <dbReference type="Proteomes" id="UP000270296"/>
    </source>
</evidence>
<dbReference type="EMBL" id="UZAM01011223">
    <property type="protein sequence ID" value="VDP15238.1"/>
    <property type="molecule type" value="Genomic_DNA"/>
</dbReference>
<reference evidence="4" key="1">
    <citation type="submission" date="2016-06" db="UniProtKB">
        <authorList>
            <consortium name="WormBaseParasite"/>
        </authorList>
    </citation>
    <scope>IDENTIFICATION</scope>
</reference>
<organism evidence="4">
    <name type="scientific">Soboliphyme baturini</name>
    <dbReference type="NCBI Taxonomy" id="241478"/>
    <lineage>
        <taxon>Eukaryota</taxon>
        <taxon>Metazoa</taxon>
        <taxon>Ecdysozoa</taxon>
        <taxon>Nematoda</taxon>
        <taxon>Enoplea</taxon>
        <taxon>Dorylaimia</taxon>
        <taxon>Dioctophymatida</taxon>
        <taxon>Dioctophymatoidea</taxon>
        <taxon>Soboliphymatidae</taxon>
        <taxon>Soboliphyme</taxon>
    </lineage>
</organism>
<reference evidence="2 3" key="2">
    <citation type="submission" date="2018-11" db="EMBL/GenBank/DDBJ databases">
        <authorList>
            <consortium name="Pathogen Informatics"/>
        </authorList>
    </citation>
    <scope>NUCLEOTIDE SEQUENCE [LARGE SCALE GENOMIC DNA]</scope>
</reference>
<accession>A0A183IWS7</accession>
<protein>
    <submittedName>
        <fullName evidence="4">Schwannomin-interacting protein 1</fullName>
    </submittedName>
</protein>